<gene>
    <name evidence="8" type="ORF">SAMN05443244_1502</name>
</gene>
<dbReference type="InterPro" id="IPR029903">
    <property type="entry name" value="RmlD-like-bd"/>
</dbReference>
<comment type="similarity">
    <text evidence="2 6">Belongs to the dTDP-4-dehydrorhamnose reductase family.</text>
</comment>
<comment type="function">
    <text evidence="6">Catalyzes the reduction of dTDP-6-deoxy-L-lyxo-4-hexulose to yield dTDP-L-rhamnose.</text>
</comment>
<evidence type="ECO:0000256" key="1">
    <source>
        <dbReference type="ARBA" id="ARBA00004781"/>
    </source>
</evidence>
<dbReference type="InterPro" id="IPR005913">
    <property type="entry name" value="dTDP_dehydrorham_reduct"/>
</dbReference>
<name>A0A1H4L8N7_9BACT</name>
<dbReference type="Gene3D" id="3.40.50.720">
    <property type="entry name" value="NAD(P)-binding Rossmann-like Domain"/>
    <property type="match status" value="2"/>
</dbReference>
<dbReference type="SUPFAM" id="SSF51735">
    <property type="entry name" value="NAD(P)-binding Rossmann-fold domains"/>
    <property type="match status" value="1"/>
</dbReference>
<reference evidence="8 9" key="1">
    <citation type="submission" date="2016-10" db="EMBL/GenBank/DDBJ databases">
        <authorList>
            <person name="de Groot N.N."/>
        </authorList>
    </citation>
    <scope>NUCLEOTIDE SEQUENCE [LARGE SCALE GENOMIC DNA]</scope>
    <source>
        <strain evidence="8 9">AB35.6</strain>
    </source>
</reference>
<comment type="pathway">
    <text evidence="1 6">Carbohydrate biosynthesis; dTDP-L-rhamnose biosynthesis.</text>
</comment>
<evidence type="ECO:0000256" key="4">
    <source>
        <dbReference type="ARBA" id="ARBA00017099"/>
    </source>
</evidence>
<feature type="domain" description="RmlD-like substrate binding" evidence="7">
    <location>
        <begin position="229"/>
        <end position="313"/>
    </location>
</feature>
<evidence type="ECO:0000256" key="6">
    <source>
        <dbReference type="RuleBase" id="RU364082"/>
    </source>
</evidence>
<dbReference type="PANTHER" id="PTHR10491">
    <property type="entry name" value="DTDP-4-DEHYDRORHAMNOSE REDUCTASE"/>
    <property type="match status" value="1"/>
</dbReference>
<protein>
    <recommendedName>
        <fullName evidence="4 6">dTDP-4-dehydrorhamnose reductase</fullName>
        <ecNumber evidence="3 6">1.1.1.133</ecNumber>
    </recommendedName>
</protein>
<evidence type="ECO:0000313" key="9">
    <source>
        <dbReference type="Proteomes" id="UP000182409"/>
    </source>
</evidence>
<accession>A0A1H4L8N7</accession>
<organism evidence="8 9">
    <name type="scientific">Terriglobus roseus</name>
    <dbReference type="NCBI Taxonomy" id="392734"/>
    <lineage>
        <taxon>Bacteria</taxon>
        <taxon>Pseudomonadati</taxon>
        <taxon>Acidobacteriota</taxon>
        <taxon>Terriglobia</taxon>
        <taxon>Terriglobales</taxon>
        <taxon>Acidobacteriaceae</taxon>
        <taxon>Terriglobus</taxon>
    </lineage>
</organism>
<dbReference type="PANTHER" id="PTHR10491:SF4">
    <property type="entry name" value="METHIONINE ADENOSYLTRANSFERASE 2 SUBUNIT BETA"/>
    <property type="match status" value="1"/>
</dbReference>
<dbReference type="InterPro" id="IPR036291">
    <property type="entry name" value="NAD(P)-bd_dom_sf"/>
</dbReference>
<dbReference type="Pfam" id="PF04321">
    <property type="entry name" value="RmlD_sub_bind"/>
    <property type="match status" value="2"/>
</dbReference>
<evidence type="ECO:0000256" key="3">
    <source>
        <dbReference type="ARBA" id="ARBA00012929"/>
    </source>
</evidence>
<dbReference type="UniPathway" id="UPA00124"/>
<evidence type="ECO:0000256" key="2">
    <source>
        <dbReference type="ARBA" id="ARBA00010944"/>
    </source>
</evidence>
<proteinExistence type="inferred from homology"/>
<dbReference type="GO" id="GO:0019305">
    <property type="term" value="P:dTDP-rhamnose biosynthetic process"/>
    <property type="evidence" value="ECO:0007669"/>
    <property type="project" value="UniProtKB-UniPathway"/>
</dbReference>
<keyword evidence="6" id="KW-0560">Oxidoreductase</keyword>
<feature type="domain" description="RmlD-like substrate binding" evidence="7">
    <location>
        <begin position="7"/>
        <end position="189"/>
    </location>
</feature>
<dbReference type="EMBL" id="FNSD01000001">
    <property type="protein sequence ID" value="SEB66818.1"/>
    <property type="molecule type" value="Genomic_DNA"/>
</dbReference>
<dbReference type="Proteomes" id="UP000182409">
    <property type="component" value="Unassembled WGS sequence"/>
</dbReference>
<dbReference type="NCBIfam" id="TIGR01214">
    <property type="entry name" value="rmlD"/>
    <property type="match status" value="1"/>
</dbReference>
<evidence type="ECO:0000313" key="8">
    <source>
        <dbReference type="EMBL" id="SEB66818.1"/>
    </source>
</evidence>
<dbReference type="CDD" id="cd05254">
    <property type="entry name" value="dTDP_HR_like_SDR_e"/>
    <property type="match status" value="1"/>
</dbReference>
<dbReference type="Gene3D" id="3.90.25.10">
    <property type="entry name" value="UDP-galactose 4-epimerase, domain 1"/>
    <property type="match status" value="2"/>
</dbReference>
<sequence length="323" mass="34123">MQRLSTTRKDIVVAAPTHSQMDLSNPDSIRAYVRATAPRWIVSCAAYTAVDAAETDREAAFAANATAPGILAEEAALLGAGLVHLSTDYVFPGDGTRPWVETDATAPPNVYGASKLAGEQAIEAVAARTGTLPWFVLRTSWVYSGGGKNFVRTMLRLLSTKTDPLRVVADQHGAPTAATDLADAILALMLLCEDTACLTETGENSKARGKEIKADTTVELPPLMPALGALSGIYHCAGTGETTWAGLAEAVREFLISSHGMTPPEIIPVPSSVYPTPAARPLNSRMDCSKLANNFGIRLPHWRQSVADALQVLAATDLPSGSK</sequence>
<dbReference type="GO" id="GO:0008831">
    <property type="term" value="F:dTDP-4-dehydrorhamnose reductase activity"/>
    <property type="evidence" value="ECO:0007669"/>
    <property type="project" value="UniProtKB-EC"/>
</dbReference>
<evidence type="ECO:0000256" key="5">
    <source>
        <dbReference type="ARBA" id="ARBA00048200"/>
    </source>
</evidence>
<comment type="catalytic activity">
    <reaction evidence="5">
        <text>dTDP-beta-L-rhamnose + NADP(+) = dTDP-4-dehydro-beta-L-rhamnose + NADPH + H(+)</text>
        <dbReference type="Rhea" id="RHEA:21796"/>
        <dbReference type="ChEBI" id="CHEBI:15378"/>
        <dbReference type="ChEBI" id="CHEBI:57510"/>
        <dbReference type="ChEBI" id="CHEBI:57783"/>
        <dbReference type="ChEBI" id="CHEBI:58349"/>
        <dbReference type="ChEBI" id="CHEBI:62830"/>
        <dbReference type="EC" id="1.1.1.133"/>
    </reaction>
</comment>
<dbReference type="EC" id="1.1.1.133" evidence="3 6"/>
<evidence type="ECO:0000259" key="7">
    <source>
        <dbReference type="Pfam" id="PF04321"/>
    </source>
</evidence>
<dbReference type="AlphaFoldDB" id="A0A1H4L8N7"/>
<keyword evidence="6" id="KW-0521">NADP</keyword>